<reference evidence="2" key="1">
    <citation type="submission" date="2020-10" db="EMBL/GenBank/DDBJ databases">
        <authorList>
            <person name="Castelo-Branco R."/>
            <person name="Eusebio N."/>
            <person name="Adriana R."/>
            <person name="Vieira A."/>
            <person name="Brugerolle De Fraissinette N."/>
            <person name="Rezende De Castro R."/>
            <person name="Schneider M.P."/>
            <person name="Vasconcelos V."/>
            <person name="Leao P.N."/>
        </authorList>
    </citation>
    <scope>NUCLEOTIDE SEQUENCE</scope>
    <source>
        <strain evidence="2">LEGE 07157</strain>
    </source>
</reference>
<dbReference type="NCBIfam" id="TIGR03407">
    <property type="entry name" value="urea_ABC_UrtA"/>
    <property type="match status" value="1"/>
</dbReference>
<name>A0A8J7JCA0_9CYAN</name>
<comment type="caution">
    <text evidence="2">The sequence shown here is derived from an EMBL/GenBank/DDBJ whole genome shotgun (WGS) entry which is preliminary data.</text>
</comment>
<dbReference type="EMBL" id="JADEWZ010000025">
    <property type="protein sequence ID" value="MBE9117475.1"/>
    <property type="molecule type" value="Genomic_DNA"/>
</dbReference>
<dbReference type="CDD" id="cd06355">
    <property type="entry name" value="PBP1_FmdD-like"/>
    <property type="match status" value="1"/>
</dbReference>
<dbReference type="AlphaFoldDB" id="A0A8J7JCA0"/>
<dbReference type="InterPro" id="IPR028082">
    <property type="entry name" value="Peripla_BP_I"/>
</dbReference>
<proteinExistence type="predicted"/>
<dbReference type="Proteomes" id="UP000654482">
    <property type="component" value="Unassembled WGS sequence"/>
</dbReference>
<protein>
    <submittedName>
        <fullName evidence="2">Urea ABC transporter substrate-binding protein</fullName>
    </submittedName>
</protein>
<dbReference type="PANTHER" id="PTHR47628">
    <property type="match status" value="1"/>
</dbReference>
<accession>A0A8J7JCA0</accession>
<feature type="region of interest" description="Disordered" evidence="1">
    <location>
        <begin position="30"/>
        <end position="50"/>
    </location>
</feature>
<evidence type="ECO:0000313" key="2">
    <source>
        <dbReference type="EMBL" id="MBE9117475.1"/>
    </source>
</evidence>
<dbReference type="RefSeq" id="WP_194030563.1">
    <property type="nucleotide sequence ID" value="NZ_JADEWZ010000025.1"/>
</dbReference>
<gene>
    <name evidence="2" type="primary">urtA</name>
    <name evidence="2" type="ORF">IQ249_16360</name>
</gene>
<evidence type="ECO:0000256" key="1">
    <source>
        <dbReference type="SAM" id="MobiDB-lite"/>
    </source>
</evidence>
<dbReference type="InterPro" id="IPR017777">
    <property type="entry name" value="ABC_urea-bd_UrtA"/>
</dbReference>
<organism evidence="2 3">
    <name type="scientific">Lusitaniella coriacea LEGE 07157</name>
    <dbReference type="NCBI Taxonomy" id="945747"/>
    <lineage>
        <taxon>Bacteria</taxon>
        <taxon>Bacillati</taxon>
        <taxon>Cyanobacteriota</taxon>
        <taxon>Cyanophyceae</taxon>
        <taxon>Spirulinales</taxon>
        <taxon>Lusitaniellaceae</taxon>
        <taxon>Lusitaniella</taxon>
    </lineage>
</organism>
<evidence type="ECO:0000313" key="3">
    <source>
        <dbReference type="Proteomes" id="UP000654482"/>
    </source>
</evidence>
<dbReference type="SUPFAM" id="SSF53822">
    <property type="entry name" value="Periplasmic binding protein-like I"/>
    <property type="match status" value="1"/>
</dbReference>
<keyword evidence="3" id="KW-1185">Reference proteome</keyword>
<dbReference type="PANTHER" id="PTHR47628:SF1">
    <property type="entry name" value="ALIPHATIC AMIDASE EXPRESSION-REGULATING PROTEIN"/>
    <property type="match status" value="1"/>
</dbReference>
<sequence>MAKQLGRRKFLIYGSAALGTSLLLKGCGGSDSSEVGTTESPDGDSSTVAASSGDTIKVGILHSLSGTMEISEKTVVDAEKLAIKEINEAGGVLGKQIEAVVEDGASDWDVFKEKAEKLIDQDNVVTIFGCWTSASRKAVLDVFESKEHMLWYPVQYEGQECSQNVFYTGAAPNQQIEPAVEWLMENKGETFFLVGSNYVFPKTANTIIKEQVKALGGEVVGEEYLELGDQEVTPIIAKIKQDLPDGGVIFNTLNGDSNAAFFKQMKGEGMGPDKYPVMSVSVAEEEVRQIGKEFLLGHYAAWNYFQTVETPENEKWVKAFKEEYGEDRVTNDPMEAAYIMVYLWKQAVEKAGTPDDLEKVREAAIGQTFDAPEGKVTMQPNHHISKTVRIGEINDEGLFDIVWSTDAPVDPVPWNQFVPSTKGYTCDWTATDKEDPGKFKKEE</sequence>
<dbReference type="Gene3D" id="3.40.50.2300">
    <property type="match status" value="2"/>
</dbReference>
<dbReference type="Pfam" id="PF13433">
    <property type="entry name" value="Peripla_BP_5"/>
    <property type="match status" value="1"/>
</dbReference>